<evidence type="ECO:0000313" key="3">
    <source>
        <dbReference type="Proteomes" id="UP000002440"/>
    </source>
</evidence>
<accession>Q1H2G5</accession>
<dbReference type="RefSeq" id="WP_011479275.1">
    <property type="nucleotide sequence ID" value="NC_007947.1"/>
</dbReference>
<dbReference type="EMBL" id="CP000284">
    <property type="protein sequence ID" value="ABE49178.1"/>
    <property type="molecule type" value="Genomic_DNA"/>
</dbReference>
<dbReference type="STRING" id="265072.Mfla_0910"/>
<name>Q1H2G5_METFK</name>
<proteinExistence type="predicted"/>
<dbReference type="KEGG" id="mfa:Mfla_1054"/>
<dbReference type="Proteomes" id="UP000002440">
    <property type="component" value="Chromosome"/>
</dbReference>
<sequence>MMGSNTKKTHPMVLVAATAMTIFSLVGSAAMTGLIPVAHTYRPDLAQELITDPNAAMVISNILTQDTNEAGKNESTHTCLECGTIISIRSFTSHTNNSDAYHINDKTAEGATYIIKVRMSDGHLYTFTQYNMPHYSVGDSVKLKSGRLVNA</sequence>
<gene>
    <name evidence="1" type="ordered locus">Mfla_0910</name>
    <name evidence="2" type="ordered locus">Mfla_1054</name>
</gene>
<evidence type="ECO:0000313" key="2">
    <source>
        <dbReference type="EMBL" id="ABE49322.1"/>
    </source>
</evidence>
<dbReference type="eggNOG" id="COG3133">
    <property type="taxonomic scope" value="Bacteria"/>
</dbReference>
<dbReference type="OrthoDB" id="8537010at2"/>
<reference evidence="2 3" key="1">
    <citation type="submission" date="2006-03" db="EMBL/GenBank/DDBJ databases">
        <title>Complete sequence of Methylobacillus flagellatus KT.</title>
        <authorList>
            <consortium name="US DOE Joint Genome Institute"/>
            <person name="Copeland A."/>
            <person name="Lucas S."/>
            <person name="Lapidus A."/>
            <person name="Barry K."/>
            <person name="Detter J.C."/>
            <person name="Glavina del Rio T."/>
            <person name="Hammon N."/>
            <person name="Israni S."/>
            <person name="Dalin E."/>
            <person name="Tice H."/>
            <person name="Pitluck S."/>
            <person name="Brettin T."/>
            <person name="Bruce D."/>
            <person name="Han C."/>
            <person name="Tapia R."/>
            <person name="Saunders E."/>
            <person name="Gilna P."/>
            <person name="Schmutz J."/>
            <person name="Larimer F."/>
            <person name="Land M."/>
            <person name="Kyrpides N."/>
            <person name="Anderson I."/>
            <person name="Richardson P."/>
        </authorList>
    </citation>
    <scope>NUCLEOTIDE SEQUENCE [LARGE SCALE GENOMIC DNA]</scope>
    <source>
        <strain evidence="2">KT</strain>
        <strain evidence="3">KT / ATCC 51484 / DSM 6875</strain>
    </source>
</reference>
<dbReference type="KEGG" id="mfa:Mfla_0910"/>
<organism evidence="2 3">
    <name type="scientific">Methylobacillus flagellatus (strain ATCC 51484 / DSM 6875 / VKM B-1610 / KT)</name>
    <dbReference type="NCBI Taxonomy" id="265072"/>
    <lineage>
        <taxon>Bacteria</taxon>
        <taxon>Pseudomonadati</taxon>
        <taxon>Pseudomonadota</taxon>
        <taxon>Betaproteobacteria</taxon>
        <taxon>Nitrosomonadales</taxon>
        <taxon>Methylophilaceae</taxon>
        <taxon>Methylobacillus</taxon>
    </lineage>
</organism>
<evidence type="ECO:0000313" key="1">
    <source>
        <dbReference type="EMBL" id="ABE49178.1"/>
    </source>
</evidence>
<protein>
    <submittedName>
        <fullName evidence="2">Uncharacterized protein</fullName>
    </submittedName>
</protein>
<keyword evidence="3" id="KW-1185">Reference proteome</keyword>
<dbReference type="HOGENOM" id="CLU_1729248_0_0_4"/>
<dbReference type="EMBL" id="CP000284">
    <property type="protein sequence ID" value="ABE49322.1"/>
    <property type="molecule type" value="Genomic_DNA"/>
</dbReference>
<dbReference type="AlphaFoldDB" id="Q1H2G5"/>